<gene>
    <name evidence="4" type="ORF">HDA39_007521</name>
</gene>
<keyword evidence="5" id="KW-1185">Reference proteome</keyword>
<dbReference type="InterPro" id="IPR014044">
    <property type="entry name" value="CAP_dom"/>
</dbReference>
<accession>A0A7W9JEQ1</accession>
<sequence length="280" mass="29274">MSNTQYDEFPGHQGPRRAKRRGVAGPVLAALVVLGLVAGGGWYFTRDGKDAAPTSQDEPLTAVTSGTPPAGDATPTPTPSATPTPTPTATPSKTPSKTPSATPTPTRSTTAPSRGTTRTPKPSPKPTKSSPKPSHSSTPKPTTTKPAPVGGTMENQVLQLTNNERQKAGCGPLRTNSALARAAEDHAADMVDNHYFDHNSQDGRSPFDRMKTAGFKGGSMAENIAVGYSSAAAVVKGWMNSEGHRKNMLNCSYSMIGIGYDNGQVKPDWGNGSWVQDFGG</sequence>
<feature type="compositionally biased region" description="Low complexity" evidence="1">
    <location>
        <begin position="64"/>
        <end position="75"/>
    </location>
</feature>
<organism evidence="4 5">
    <name type="scientific">Kribbella italica</name>
    <dbReference type="NCBI Taxonomy" id="1540520"/>
    <lineage>
        <taxon>Bacteria</taxon>
        <taxon>Bacillati</taxon>
        <taxon>Actinomycetota</taxon>
        <taxon>Actinomycetes</taxon>
        <taxon>Propionibacteriales</taxon>
        <taxon>Kribbellaceae</taxon>
        <taxon>Kribbella</taxon>
    </lineage>
</organism>
<feature type="domain" description="SCP" evidence="3">
    <location>
        <begin position="158"/>
        <end position="266"/>
    </location>
</feature>
<evidence type="ECO:0000313" key="4">
    <source>
        <dbReference type="EMBL" id="MBB5840787.1"/>
    </source>
</evidence>
<reference evidence="4 5" key="1">
    <citation type="submission" date="2020-08" db="EMBL/GenBank/DDBJ databases">
        <title>Sequencing the genomes of 1000 actinobacteria strains.</title>
        <authorList>
            <person name="Klenk H.-P."/>
        </authorList>
    </citation>
    <scope>NUCLEOTIDE SEQUENCE [LARGE SCALE GENOMIC DNA]</scope>
    <source>
        <strain evidence="4 5">DSM 28967</strain>
    </source>
</reference>
<name>A0A7W9JEQ1_9ACTN</name>
<dbReference type="Proteomes" id="UP000549971">
    <property type="component" value="Unassembled WGS sequence"/>
</dbReference>
<proteinExistence type="predicted"/>
<feature type="transmembrane region" description="Helical" evidence="2">
    <location>
        <begin position="23"/>
        <end position="44"/>
    </location>
</feature>
<feature type="region of interest" description="Disordered" evidence="1">
    <location>
        <begin position="1"/>
        <end position="21"/>
    </location>
</feature>
<feature type="compositionally biased region" description="Low complexity" evidence="1">
    <location>
        <begin position="89"/>
        <end position="146"/>
    </location>
</feature>
<dbReference type="Gene3D" id="3.40.33.10">
    <property type="entry name" value="CAP"/>
    <property type="match status" value="1"/>
</dbReference>
<feature type="region of interest" description="Disordered" evidence="1">
    <location>
        <begin position="49"/>
        <end position="151"/>
    </location>
</feature>
<dbReference type="EMBL" id="JACHMY010000001">
    <property type="protein sequence ID" value="MBB5840787.1"/>
    <property type="molecule type" value="Genomic_DNA"/>
</dbReference>
<dbReference type="CDD" id="cd05379">
    <property type="entry name" value="CAP_bacterial"/>
    <property type="match status" value="1"/>
</dbReference>
<dbReference type="Pfam" id="PF00188">
    <property type="entry name" value="CAP"/>
    <property type="match status" value="1"/>
</dbReference>
<evidence type="ECO:0000259" key="3">
    <source>
        <dbReference type="Pfam" id="PF00188"/>
    </source>
</evidence>
<dbReference type="SUPFAM" id="SSF55797">
    <property type="entry name" value="PR-1-like"/>
    <property type="match status" value="1"/>
</dbReference>
<feature type="compositionally biased region" description="Pro residues" evidence="1">
    <location>
        <begin position="76"/>
        <end position="88"/>
    </location>
</feature>
<evidence type="ECO:0000313" key="5">
    <source>
        <dbReference type="Proteomes" id="UP000549971"/>
    </source>
</evidence>
<keyword evidence="2" id="KW-1133">Transmembrane helix</keyword>
<dbReference type="AlphaFoldDB" id="A0A7W9JEQ1"/>
<dbReference type="PANTHER" id="PTHR31157">
    <property type="entry name" value="SCP DOMAIN-CONTAINING PROTEIN"/>
    <property type="match status" value="1"/>
</dbReference>
<dbReference type="PANTHER" id="PTHR31157:SF1">
    <property type="entry name" value="SCP DOMAIN-CONTAINING PROTEIN"/>
    <property type="match status" value="1"/>
</dbReference>
<keyword evidence="2" id="KW-0812">Transmembrane</keyword>
<dbReference type="InterPro" id="IPR035940">
    <property type="entry name" value="CAP_sf"/>
</dbReference>
<dbReference type="RefSeq" id="WP_184803409.1">
    <property type="nucleotide sequence ID" value="NZ_JACHMY010000001.1"/>
</dbReference>
<comment type="caution">
    <text evidence="4">The sequence shown here is derived from an EMBL/GenBank/DDBJ whole genome shotgun (WGS) entry which is preliminary data.</text>
</comment>
<evidence type="ECO:0000256" key="1">
    <source>
        <dbReference type="SAM" id="MobiDB-lite"/>
    </source>
</evidence>
<keyword evidence="2" id="KW-0472">Membrane</keyword>
<protein>
    <submittedName>
        <fullName evidence="4">Uncharacterized protein YkwD</fullName>
    </submittedName>
</protein>
<evidence type="ECO:0000256" key="2">
    <source>
        <dbReference type="SAM" id="Phobius"/>
    </source>
</evidence>